<feature type="non-terminal residue" evidence="1">
    <location>
        <position position="141"/>
    </location>
</feature>
<feature type="non-terminal residue" evidence="1">
    <location>
        <position position="1"/>
    </location>
</feature>
<dbReference type="AlphaFoldDB" id="A0A292Q8W2"/>
<keyword evidence="2" id="KW-1185">Reference proteome</keyword>
<evidence type="ECO:0000313" key="1">
    <source>
        <dbReference type="EMBL" id="CUS15501.1"/>
    </source>
</evidence>
<dbReference type="EMBL" id="LN890946">
    <property type="protein sequence ID" value="CUS15501.1"/>
    <property type="molecule type" value="Genomic_DNA"/>
</dbReference>
<dbReference type="Proteomes" id="UP001412239">
    <property type="component" value="Unassembled WGS sequence"/>
</dbReference>
<proteinExistence type="predicted"/>
<protein>
    <recommendedName>
        <fullName evidence="3">HTH CENPB-type domain-containing protein</fullName>
    </recommendedName>
</protein>
<name>A0A292Q8W2_9PEZI</name>
<sequence length="141" mass="16473">VQTPLAFPLPVSSIKRNYTTRYKLRVISYLHHATVPIGPTSTHPVTAAETARRFMISPSNITRWKKQEKVLLDSLGTQRRNRVGKRKWPIMEKLLYDGFIERTNSGKFVRRGWFRVWSKALMSTHYPNSVFRFSNGWFSGM</sequence>
<organism evidence="1 2">
    <name type="scientific">Tuber aestivum</name>
    <name type="common">summer truffle</name>
    <dbReference type="NCBI Taxonomy" id="59557"/>
    <lineage>
        <taxon>Eukaryota</taxon>
        <taxon>Fungi</taxon>
        <taxon>Dikarya</taxon>
        <taxon>Ascomycota</taxon>
        <taxon>Pezizomycotina</taxon>
        <taxon>Pezizomycetes</taxon>
        <taxon>Pezizales</taxon>
        <taxon>Tuberaceae</taxon>
        <taxon>Tuber</taxon>
    </lineage>
</organism>
<evidence type="ECO:0008006" key="3">
    <source>
        <dbReference type="Google" id="ProtNLM"/>
    </source>
</evidence>
<accession>A0A292Q8W2</accession>
<evidence type="ECO:0000313" key="2">
    <source>
        <dbReference type="Proteomes" id="UP001412239"/>
    </source>
</evidence>
<gene>
    <name evidence="1" type="ORF">GSTUAT00000434001</name>
</gene>
<reference evidence="1" key="1">
    <citation type="submission" date="2015-10" db="EMBL/GenBank/DDBJ databases">
        <authorList>
            <person name="Regsiter A."/>
            <person name="william w."/>
        </authorList>
    </citation>
    <scope>NUCLEOTIDE SEQUENCE</scope>
    <source>
        <strain evidence="1">Montdore</strain>
    </source>
</reference>